<feature type="transmembrane region" description="Helical" evidence="7">
    <location>
        <begin position="310"/>
        <end position="329"/>
    </location>
</feature>
<dbReference type="PROSITE" id="PS00217">
    <property type="entry name" value="SUGAR_TRANSPORT_2"/>
    <property type="match status" value="1"/>
</dbReference>
<evidence type="ECO:0000256" key="2">
    <source>
        <dbReference type="ARBA" id="ARBA00022448"/>
    </source>
</evidence>
<dbReference type="InterPro" id="IPR036259">
    <property type="entry name" value="MFS_trans_sf"/>
</dbReference>
<evidence type="ECO:0000256" key="7">
    <source>
        <dbReference type="SAM" id="Phobius"/>
    </source>
</evidence>
<feature type="transmembrane region" description="Helical" evidence="7">
    <location>
        <begin position="54"/>
        <end position="75"/>
    </location>
</feature>
<evidence type="ECO:0000256" key="1">
    <source>
        <dbReference type="ARBA" id="ARBA00004651"/>
    </source>
</evidence>
<dbReference type="EMBL" id="QEWR01000006">
    <property type="protein sequence ID" value="PWD82399.1"/>
    <property type="molecule type" value="Genomic_DNA"/>
</dbReference>
<evidence type="ECO:0000259" key="8">
    <source>
        <dbReference type="PROSITE" id="PS50850"/>
    </source>
</evidence>
<keyword evidence="4 7" id="KW-0812">Transmembrane</keyword>
<sequence>MAKKKASKELKLAVAASTVGSVAEWYEFFLYGTASALVFGQVFFKQTGNAIDGILAAFALYAVGFLARPLGGIIFGHFGDKYGRKKLLQISLIMVGITTFLMGTIPGFDSIGYWAPVLLVSLRLIQGFAFGGEWGGAVILVSEHSPPDRRGFWASWPQAGVPLGNLVATIILLLLSTLLTQEQFLDWGWRVAFWFSAVVVLIGLWIRKSVDDAPVFKEAQRQQALKAEKQLGIVEVLKYHKKAIAAGIGTRFVENILYYMVVTFSISYLKLVVHKDTTEILVMMFGAHLIHVFFIPLMGHLSDVYGRKPIFVTGAVLTATWGFFAFPMMDTGHDGIIMLAIIIGLFFQSMTYSPYSALMTELFPTHVRYTALSLCYQIAPILAGSWAPLISLALLDHFHSSVPISIYLVCASLISIVSISLIKETKGKSLSFDDK</sequence>
<gene>
    <name evidence="9" type="ORF">DC082_09595</name>
</gene>
<keyword evidence="3" id="KW-1003">Cell membrane</keyword>
<feature type="transmembrane region" description="Helical" evidence="7">
    <location>
        <begin position="401"/>
        <end position="422"/>
    </location>
</feature>
<dbReference type="RefSeq" id="WP_109236788.1">
    <property type="nucleotide sequence ID" value="NZ_BMXZ01000005.1"/>
</dbReference>
<dbReference type="InterPro" id="IPR005829">
    <property type="entry name" value="Sugar_transporter_CS"/>
</dbReference>
<protein>
    <submittedName>
        <fullName evidence="9">MFS transporter</fullName>
    </submittedName>
</protein>
<dbReference type="PANTHER" id="PTHR43045:SF1">
    <property type="entry name" value="SHIKIMATE TRANSPORTER"/>
    <property type="match status" value="1"/>
</dbReference>
<keyword evidence="2" id="KW-0813">Transport</keyword>
<keyword evidence="5 7" id="KW-1133">Transmembrane helix</keyword>
<dbReference type="GO" id="GO:0005886">
    <property type="term" value="C:plasma membrane"/>
    <property type="evidence" value="ECO:0007669"/>
    <property type="project" value="UniProtKB-SubCell"/>
</dbReference>
<dbReference type="PANTHER" id="PTHR43045">
    <property type="entry name" value="SHIKIMATE TRANSPORTER"/>
    <property type="match status" value="1"/>
</dbReference>
<feature type="transmembrane region" description="Helical" evidence="7">
    <location>
        <begin position="87"/>
        <end position="108"/>
    </location>
</feature>
<evidence type="ECO:0000313" key="9">
    <source>
        <dbReference type="EMBL" id="PWD82399.1"/>
    </source>
</evidence>
<keyword evidence="10" id="KW-1185">Reference proteome</keyword>
<feature type="transmembrane region" description="Helical" evidence="7">
    <location>
        <begin position="374"/>
        <end position="395"/>
    </location>
</feature>
<feature type="transmembrane region" description="Helical" evidence="7">
    <location>
        <begin position="12"/>
        <end position="34"/>
    </location>
</feature>
<feature type="transmembrane region" description="Helical" evidence="7">
    <location>
        <begin position="335"/>
        <end position="353"/>
    </location>
</feature>
<dbReference type="SUPFAM" id="SSF103473">
    <property type="entry name" value="MFS general substrate transporter"/>
    <property type="match status" value="1"/>
</dbReference>
<evidence type="ECO:0000256" key="3">
    <source>
        <dbReference type="ARBA" id="ARBA00022475"/>
    </source>
</evidence>
<dbReference type="PROSITE" id="PS50850">
    <property type="entry name" value="MFS"/>
    <property type="match status" value="1"/>
</dbReference>
<evidence type="ECO:0000256" key="6">
    <source>
        <dbReference type="ARBA" id="ARBA00023136"/>
    </source>
</evidence>
<feature type="transmembrane region" description="Helical" evidence="7">
    <location>
        <begin position="187"/>
        <end position="206"/>
    </location>
</feature>
<dbReference type="CDD" id="cd17369">
    <property type="entry name" value="MFS_ShiA_like"/>
    <property type="match status" value="1"/>
</dbReference>
<feature type="transmembrane region" description="Helical" evidence="7">
    <location>
        <begin position="280"/>
        <end position="298"/>
    </location>
</feature>
<reference evidence="9 10" key="1">
    <citation type="journal article" date="2018" name="Genome Announc.">
        <title>Ignatzschineria cameli sp. nov., isolated from necrotic foot tissue of dromedaries (Camelus dromedarius) and associated maggots (Wohlfahrtia species) in Dubai.</title>
        <authorList>
            <person name="Tsang C.C."/>
            <person name="Tang J.Y."/>
            <person name="Fong J.Y."/>
            <person name="Kinne J."/>
            <person name="Lee H.H."/>
            <person name="Joseph M."/>
            <person name="Jose S."/>
            <person name="Schuster R.K."/>
            <person name="Tang Y."/>
            <person name="Sivakumar S."/>
            <person name="Chen J.H."/>
            <person name="Teng J.L."/>
            <person name="Lau S.K."/>
            <person name="Wernery U."/>
            <person name="Woo P.C."/>
        </authorList>
    </citation>
    <scope>NUCLEOTIDE SEQUENCE [LARGE SCALE GENOMIC DNA]</scope>
    <source>
        <strain evidence="9 10">KCTC 22643</strain>
    </source>
</reference>
<dbReference type="InterPro" id="IPR011701">
    <property type="entry name" value="MFS"/>
</dbReference>
<name>A0A2U2AIJ2_9GAMM</name>
<comment type="subcellular location">
    <subcellularLocation>
        <location evidence="1">Cell membrane</location>
        <topology evidence="1">Multi-pass membrane protein</topology>
    </subcellularLocation>
</comment>
<dbReference type="GO" id="GO:0022857">
    <property type="term" value="F:transmembrane transporter activity"/>
    <property type="evidence" value="ECO:0007669"/>
    <property type="project" value="InterPro"/>
</dbReference>
<feature type="domain" description="Major facilitator superfamily (MFS) profile" evidence="8">
    <location>
        <begin position="13"/>
        <end position="426"/>
    </location>
</feature>
<evidence type="ECO:0000256" key="4">
    <source>
        <dbReference type="ARBA" id="ARBA00022692"/>
    </source>
</evidence>
<dbReference type="Gene3D" id="1.20.1250.20">
    <property type="entry name" value="MFS general substrate transporter like domains"/>
    <property type="match status" value="1"/>
</dbReference>
<dbReference type="Proteomes" id="UP000244948">
    <property type="component" value="Unassembled WGS sequence"/>
</dbReference>
<accession>A0A2U2AIJ2</accession>
<proteinExistence type="predicted"/>
<dbReference type="FunFam" id="1.20.1250.20:FF:000001">
    <property type="entry name" value="Dicarboxylate MFS transporter"/>
    <property type="match status" value="1"/>
</dbReference>
<evidence type="ECO:0000256" key="5">
    <source>
        <dbReference type="ARBA" id="ARBA00022989"/>
    </source>
</evidence>
<comment type="caution">
    <text evidence="9">The sequence shown here is derived from an EMBL/GenBank/DDBJ whole genome shotgun (WGS) entry which is preliminary data.</text>
</comment>
<organism evidence="9 10">
    <name type="scientific">Ignatzschineria indica</name>
    <dbReference type="NCBI Taxonomy" id="472583"/>
    <lineage>
        <taxon>Bacteria</taxon>
        <taxon>Pseudomonadati</taxon>
        <taxon>Pseudomonadota</taxon>
        <taxon>Gammaproteobacteria</taxon>
        <taxon>Cardiobacteriales</taxon>
        <taxon>Ignatzschineriaceae</taxon>
        <taxon>Ignatzschineria</taxon>
    </lineage>
</organism>
<dbReference type="InterPro" id="IPR020846">
    <property type="entry name" value="MFS_dom"/>
</dbReference>
<evidence type="ECO:0000313" key="10">
    <source>
        <dbReference type="Proteomes" id="UP000244948"/>
    </source>
</evidence>
<keyword evidence="6 7" id="KW-0472">Membrane</keyword>
<dbReference type="Pfam" id="PF07690">
    <property type="entry name" value="MFS_1"/>
    <property type="match status" value="1"/>
</dbReference>
<dbReference type="AlphaFoldDB" id="A0A2U2AIJ2"/>
<feature type="transmembrane region" description="Helical" evidence="7">
    <location>
        <begin position="153"/>
        <end position="175"/>
    </location>
</feature>